<reference evidence="2" key="1">
    <citation type="submission" date="2023-06" db="EMBL/GenBank/DDBJ databases">
        <authorList>
            <person name="Kurt Z."/>
        </authorList>
    </citation>
    <scope>NUCLEOTIDE SEQUENCE</scope>
</reference>
<dbReference type="EMBL" id="CATOUU010000482">
    <property type="protein sequence ID" value="CAI9931321.1"/>
    <property type="molecule type" value="Genomic_DNA"/>
</dbReference>
<comment type="caution">
    <text evidence="2">The sequence shown here is derived from an EMBL/GenBank/DDBJ whole genome shotgun (WGS) entry which is preliminary data.</text>
</comment>
<protein>
    <submittedName>
        <fullName evidence="2">Uncharacterized protein</fullName>
    </submittedName>
</protein>
<reference evidence="3 4" key="2">
    <citation type="submission" date="2024-07" db="EMBL/GenBank/DDBJ databases">
        <authorList>
            <person name="Akdeniz Z."/>
        </authorList>
    </citation>
    <scope>NUCLEOTIDE SEQUENCE [LARGE SCALE GENOMIC DNA]</scope>
</reference>
<feature type="compositionally biased region" description="Basic residues" evidence="1">
    <location>
        <begin position="1"/>
        <end position="17"/>
    </location>
</feature>
<dbReference type="Proteomes" id="UP001642409">
    <property type="component" value="Unassembled WGS sequence"/>
</dbReference>
<feature type="region of interest" description="Disordered" evidence="1">
    <location>
        <begin position="1"/>
        <end position="30"/>
    </location>
</feature>
<evidence type="ECO:0000313" key="2">
    <source>
        <dbReference type="EMBL" id="CAI9931321.1"/>
    </source>
</evidence>
<organism evidence="2">
    <name type="scientific">Hexamita inflata</name>
    <dbReference type="NCBI Taxonomy" id="28002"/>
    <lineage>
        <taxon>Eukaryota</taxon>
        <taxon>Metamonada</taxon>
        <taxon>Diplomonadida</taxon>
        <taxon>Hexamitidae</taxon>
        <taxon>Hexamitinae</taxon>
        <taxon>Hexamita</taxon>
    </lineage>
</organism>
<name>A0AA86P3W6_9EUKA</name>
<proteinExistence type="predicted"/>
<keyword evidence="4" id="KW-1185">Reference proteome</keyword>
<evidence type="ECO:0000313" key="3">
    <source>
        <dbReference type="EMBL" id="CAL6103384.1"/>
    </source>
</evidence>
<evidence type="ECO:0000256" key="1">
    <source>
        <dbReference type="SAM" id="MobiDB-lite"/>
    </source>
</evidence>
<dbReference type="AlphaFoldDB" id="A0AA86P3W6"/>
<sequence length="386" mass="45390">MIPKQRNFKIKQNKNPRRQQSVSSMDQSPELRKLHAQFEKEKNNYLQSSEAQDFFNDLFADDDTPIEETLQVLPKPFTMPTLHQDKLPMKPAMESIDYASVFINPLSTVIECQRAYLRFYTESQLYLDPESQSTEQIRALVSDQYYPPVRRYNEIISILKHLPDEEKQMDLDLPPAQYFFERPQVELFDMISFLNSCVNRFLQQVKQQVLTPPLQMNNQQLQQQHENVAIHYFEDAFGAVFTPQFEKTHQKLFQRCGVVGNLKVNVFRQLQKQTDEYKQAFTFQSLKTAFMGIEQLRARELFKVGRNFPLQIKENEALTITSGYELVLQYLQEGVVIYNCQIDDQMSPFVKNSKFWKLREKYLGVVVAASQCYVVVCFFDQGIGQW</sequence>
<feature type="compositionally biased region" description="Polar residues" evidence="1">
    <location>
        <begin position="18"/>
        <end position="27"/>
    </location>
</feature>
<accession>A0AA86P3W6</accession>
<dbReference type="EMBL" id="CAXDID020000566">
    <property type="protein sequence ID" value="CAL6103384.1"/>
    <property type="molecule type" value="Genomic_DNA"/>
</dbReference>
<evidence type="ECO:0000313" key="4">
    <source>
        <dbReference type="Proteomes" id="UP001642409"/>
    </source>
</evidence>
<gene>
    <name evidence="2" type="ORF">HINF_LOCUS18966</name>
    <name evidence="3" type="ORF">HINF_LOCUS72118</name>
</gene>